<reference evidence="5 6" key="1">
    <citation type="submission" date="2020-08" db="EMBL/GenBank/DDBJ databases">
        <title>Genomic Encyclopedia of Type Strains, Phase IV (KMG-IV): sequencing the most valuable type-strain genomes for metagenomic binning, comparative biology and taxonomic classification.</title>
        <authorList>
            <person name="Goeker M."/>
        </authorList>
    </citation>
    <scope>NUCLEOTIDE SEQUENCE [LARGE SCALE GENOMIC DNA]</scope>
    <source>
        <strain evidence="5 6">DSM 45615</strain>
    </source>
</reference>
<dbReference type="Gene3D" id="1.10.1040.10">
    <property type="entry name" value="N-(1-d-carboxylethyl)-l-norvaline Dehydrogenase, domain 2"/>
    <property type="match status" value="1"/>
</dbReference>
<proteinExistence type="inferred from homology"/>
<dbReference type="EMBL" id="JACHGN010000034">
    <property type="protein sequence ID" value="MBB5139935.1"/>
    <property type="molecule type" value="Genomic_DNA"/>
</dbReference>
<dbReference type="GO" id="GO:0050661">
    <property type="term" value="F:NADP binding"/>
    <property type="evidence" value="ECO:0007669"/>
    <property type="project" value="InterPro"/>
</dbReference>
<evidence type="ECO:0000313" key="5">
    <source>
        <dbReference type="EMBL" id="MBB5139935.1"/>
    </source>
</evidence>
<comment type="caution">
    <text evidence="5">The sequence shown here is derived from an EMBL/GenBank/DDBJ whole genome shotgun (WGS) entry which is preliminary data.</text>
</comment>
<feature type="domain" description="NADPH-dependent reductive aminase-like C-terminal" evidence="4">
    <location>
        <begin position="162"/>
        <end position="287"/>
    </location>
</feature>
<name>A0A840PVM2_9ACTN</name>
<keyword evidence="2" id="KW-0560">Oxidoreductase</keyword>
<sequence length="293" mass="29967">MTTTPVTVLGLGPMGQALAGAFLRAGHPVTVWNRTPAKAEPLVEQGARLAASVADAVAASPLTVICVIDYDAVETIVTHAADALAGRTLVNLTADTPARARAMAEWAAANGIDYLDGAIMTPTVTIGGPDAVLLYSGPAEVYERHRATLAALGGSATHLGADPGRAAAHDVALLDLFWTSMAGLMHAFALAREEGISAADLAPFAKGIGDLIPALLDELAAEVDRGEYPGDTSTIESAAAGMDHIIHTATGHGLDTTVLIAARAIAQRAIADGHAKDGFTRLTETMKGAPATR</sequence>
<accession>A0A840PVM2</accession>
<dbReference type="SUPFAM" id="SSF51735">
    <property type="entry name" value="NAD(P)-binding Rossmann-fold domains"/>
    <property type="match status" value="1"/>
</dbReference>
<dbReference type="InterPro" id="IPR051265">
    <property type="entry name" value="HIBADH-related_NP60_sf"/>
</dbReference>
<dbReference type="InterPro" id="IPR006115">
    <property type="entry name" value="6PGDH_NADP-bd"/>
</dbReference>
<dbReference type="PANTHER" id="PTHR43580">
    <property type="entry name" value="OXIDOREDUCTASE GLYR1-RELATED"/>
    <property type="match status" value="1"/>
</dbReference>
<dbReference type="RefSeq" id="WP_185056742.1">
    <property type="nucleotide sequence ID" value="NZ_BAABIX010000052.1"/>
</dbReference>
<keyword evidence="6" id="KW-1185">Reference proteome</keyword>
<dbReference type="Pfam" id="PF21761">
    <property type="entry name" value="RedAm-like_C"/>
    <property type="match status" value="1"/>
</dbReference>
<dbReference type="InterPro" id="IPR036291">
    <property type="entry name" value="NAD(P)-bd_dom_sf"/>
</dbReference>
<dbReference type="InterPro" id="IPR013328">
    <property type="entry name" value="6PGD_dom2"/>
</dbReference>
<feature type="domain" description="6-phosphogluconate dehydrogenase NADP-binding" evidence="3">
    <location>
        <begin position="6"/>
        <end position="160"/>
    </location>
</feature>
<evidence type="ECO:0000259" key="3">
    <source>
        <dbReference type="Pfam" id="PF03446"/>
    </source>
</evidence>
<dbReference type="PIRSF" id="PIRSF000103">
    <property type="entry name" value="HIBADH"/>
    <property type="match status" value="1"/>
</dbReference>
<evidence type="ECO:0000313" key="6">
    <source>
        <dbReference type="Proteomes" id="UP000578449"/>
    </source>
</evidence>
<dbReference type="InterPro" id="IPR015815">
    <property type="entry name" value="HIBADH-related"/>
</dbReference>
<dbReference type="Pfam" id="PF03446">
    <property type="entry name" value="NAD_binding_2"/>
    <property type="match status" value="1"/>
</dbReference>
<evidence type="ECO:0000256" key="1">
    <source>
        <dbReference type="ARBA" id="ARBA00009080"/>
    </source>
</evidence>
<gene>
    <name evidence="5" type="ORF">HNP84_009699</name>
</gene>
<evidence type="ECO:0000256" key="2">
    <source>
        <dbReference type="ARBA" id="ARBA00023002"/>
    </source>
</evidence>
<dbReference type="Proteomes" id="UP000578449">
    <property type="component" value="Unassembled WGS sequence"/>
</dbReference>
<organism evidence="5 6">
    <name type="scientific">Thermocatellispora tengchongensis</name>
    <dbReference type="NCBI Taxonomy" id="1073253"/>
    <lineage>
        <taxon>Bacteria</taxon>
        <taxon>Bacillati</taxon>
        <taxon>Actinomycetota</taxon>
        <taxon>Actinomycetes</taxon>
        <taxon>Streptosporangiales</taxon>
        <taxon>Streptosporangiaceae</taxon>
        <taxon>Thermocatellispora</taxon>
    </lineage>
</organism>
<dbReference type="GO" id="GO:0016491">
    <property type="term" value="F:oxidoreductase activity"/>
    <property type="evidence" value="ECO:0007669"/>
    <property type="project" value="UniProtKB-KW"/>
</dbReference>
<evidence type="ECO:0000259" key="4">
    <source>
        <dbReference type="Pfam" id="PF21761"/>
    </source>
</evidence>
<comment type="similarity">
    <text evidence="1">Belongs to the HIBADH-related family.</text>
</comment>
<dbReference type="InterPro" id="IPR048666">
    <property type="entry name" value="RedAm-like_C"/>
</dbReference>
<dbReference type="PANTHER" id="PTHR43580:SF2">
    <property type="entry name" value="CYTOKINE-LIKE NUCLEAR FACTOR N-PAC"/>
    <property type="match status" value="1"/>
</dbReference>
<protein>
    <submittedName>
        <fullName evidence="5">3-hydroxyisobutyrate dehydrogenase-like beta-hydroxyacid dehydrogenase</fullName>
    </submittedName>
</protein>
<dbReference type="AlphaFoldDB" id="A0A840PVM2"/>
<dbReference type="Gene3D" id="3.40.50.720">
    <property type="entry name" value="NAD(P)-binding Rossmann-like Domain"/>
    <property type="match status" value="1"/>
</dbReference>